<name>A0A1H3CPT0_9PSEU</name>
<dbReference type="InterPro" id="IPR043426">
    <property type="entry name" value="MltB-like"/>
</dbReference>
<feature type="region of interest" description="Disordered" evidence="1">
    <location>
        <begin position="287"/>
        <end position="539"/>
    </location>
</feature>
<dbReference type="PANTHER" id="PTHR30163:SF8">
    <property type="entry name" value="LYTIC MUREIN TRANSGLYCOSYLASE"/>
    <property type="match status" value="1"/>
</dbReference>
<gene>
    <name evidence="3" type="ORF">SAMN05216215_1012106</name>
</gene>
<feature type="region of interest" description="Disordered" evidence="1">
    <location>
        <begin position="61"/>
        <end position="89"/>
    </location>
</feature>
<evidence type="ECO:0000313" key="4">
    <source>
        <dbReference type="Proteomes" id="UP000199529"/>
    </source>
</evidence>
<feature type="domain" description="Transglycosylase SLT" evidence="2">
    <location>
        <begin position="202"/>
        <end position="246"/>
    </location>
</feature>
<organism evidence="3 4">
    <name type="scientific">Saccharopolyspora shandongensis</name>
    <dbReference type="NCBI Taxonomy" id="418495"/>
    <lineage>
        <taxon>Bacteria</taxon>
        <taxon>Bacillati</taxon>
        <taxon>Actinomycetota</taxon>
        <taxon>Actinomycetes</taxon>
        <taxon>Pseudonocardiales</taxon>
        <taxon>Pseudonocardiaceae</taxon>
        <taxon>Saccharopolyspora</taxon>
    </lineage>
</organism>
<sequence>MFGLGMELVGARNKRHGKHEWKSVPRLGAAARRRARRWVALTALAPVLLVPTTLMGASSSFLAEPHRPVQGDPDPRELGVGGNLPQAPLLSPEVRERAADPQRLAAGAEQQVELPTGSLGIPEPMLAAYVKAARQVESSCGLHWSVLASIGRIESGHARSGSVDVLGTTVRAVLGPRLSGGPGIAAIPDTDAGRYDGDPVWDRAVGPMQFIPSTWNRFAVDGNDDGVASPQNIHDASLAAARYLCSGGGDLRDPQNLAAAVFRYNHSDSYVRTVLIWAAAYAKGVTPTPSELAPEVGDVLDGERLPDGPAVLAMGPAAPAPAQPPAPASAPPTAPAPTGPPPPAPESRPGEPPISITPPEIARPSAPDLDPSAATPPNSTQPAHPPMSQPAPPPATQPVPPQPGPPPSSTPPGPPPNSTQPSPPPSGTQPGPPPNGTQPGPPPSGTQPAPPPDSAQPGPQPPADPATPPGTPQDPPPPAERPAAPPPEPTSPPSPTPDEAPKACDPAGLANGGFATSPGAVPGASDPHSAVPGQTVYVDQGTAGQLEPCIVPDGFAPPQ</sequence>
<feature type="compositionally biased region" description="Pro residues" evidence="1">
    <location>
        <begin position="383"/>
        <end position="498"/>
    </location>
</feature>
<feature type="compositionally biased region" description="Pro residues" evidence="1">
    <location>
        <begin position="318"/>
        <end position="356"/>
    </location>
</feature>
<dbReference type="STRING" id="418495.SAMN05216215_1012106"/>
<dbReference type="InterPro" id="IPR031304">
    <property type="entry name" value="SLT_2"/>
</dbReference>
<protein>
    <submittedName>
        <fullName evidence="3">Membrane-bound lytic murein transglycosylase B</fullName>
    </submittedName>
</protein>
<evidence type="ECO:0000256" key="1">
    <source>
        <dbReference type="SAM" id="MobiDB-lite"/>
    </source>
</evidence>
<dbReference type="Proteomes" id="UP000199529">
    <property type="component" value="Unassembled WGS sequence"/>
</dbReference>
<dbReference type="AlphaFoldDB" id="A0A1H3CPT0"/>
<dbReference type="Pfam" id="PF13406">
    <property type="entry name" value="SLT_2"/>
    <property type="match status" value="1"/>
</dbReference>
<dbReference type="CDD" id="cd13399">
    <property type="entry name" value="Slt35-like"/>
    <property type="match status" value="1"/>
</dbReference>
<dbReference type="SUPFAM" id="SSF53955">
    <property type="entry name" value="Lysozyme-like"/>
    <property type="match status" value="1"/>
</dbReference>
<proteinExistence type="predicted"/>
<dbReference type="GO" id="GO:0008933">
    <property type="term" value="F:peptidoglycan lytic transglycosylase activity"/>
    <property type="evidence" value="ECO:0007669"/>
    <property type="project" value="TreeGrafter"/>
</dbReference>
<keyword evidence="4" id="KW-1185">Reference proteome</keyword>
<dbReference type="GO" id="GO:0009253">
    <property type="term" value="P:peptidoglycan catabolic process"/>
    <property type="evidence" value="ECO:0007669"/>
    <property type="project" value="TreeGrafter"/>
</dbReference>
<evidence type="ECO:0000259" key="2">
    <source>
        <dbReference type="Pfam" id="PF13406"/>
    </source>
</evidence>
<feature type="compositionally biased region" description="Basic and acidic residues" evidence="1">
    <location>
        <begin position="64"/>
        <end position="77"/>
    </location>
</feature>
<dbReference type="InterPro" id="IPR023346">
    <property type="entry name" value="Lysozyme-like_dom_sf"/>
</dbReference>
<dbReference type="Gene3D" id="1.10.530.10">
    <property type="match status" value="1"/>
</dbReference>
<dbReference type="EMBL" id="FNOK01000012">
    <property type="protein sequence ID" value="SDX56040.1"/>
    <property type="molecule type" value="Genomic_DNA"/>
</dbReference>
<evidence type="ECO:0000313" key="3">
    <source>
        <dbReference type="EMBL" id="SDX56040.1"/>
    </source>
</evidence>
<reference evidence="4" key="1">
    <citation type="submission" date="2016-10" db="EMBL/GenBank/DDBJ databases">
        <authorList>
            <person name="Varghese N."/>
            <person name="Submissions S."/>
        </authorList>
    </citation>
    <scope>NUCLEOTIDE SEQUENCE [LARGE SCALE GENOMIC DNA]</scope>
    <source>
        <strain evidence="4">CGMCC 4.3530</strain>
    </source>
</reference>
<dbReference type="PANTHER" id="PTHR30163">
    <property type="entry name" value="MEMBRANE-BOUND LYTIC MUREIN TRANSGLYCOSYLASE B"/>
    <property type="match status" value="1"/>
</dbReference>
<accession>A0A1H3CPT0</accession>